<evidence type="ECO:0000256" key="1">
    <source>
        <dbReference type="SAM" id="Phobius"/>
    </source>
</evidence>
<organism evidence="2 3">
    <name type="scientific">Streptomyces chattanoogensis</name>
    <dbReference type="NCBI Taxonomy" id="66876"/>
    <lineage>
        <taxon>Bacteria</taxon>
        <taxon>Bacillati</taxon>
        <taxon>Actinomycetota</taxon>
        <taxon>Actinomycetes</taxon>
        <taxon>Kitasatosporales</taxon>
        <taxon>Streptomycetaceae</taxon>
        <taxon>Streptomyces</taxon>
    </lineage>
</organism>
<keyword evidence="1" id="KW-0472">Membrane</keyword>
<dbReference type="EMBL" id="LGKG01000141">
    <property type="protein sequence ID" value="KPC62316.1"/>
    <property type="molecule type" value="Genomic_DNA"/>
</dbReference>
<accession>A0A0N0XWD3</accession>
<dbReference type="AlphaFoldDB" id="A0A0N0XWD3"/>
<dbReference type="Proteomes" id="UP000037982">
    <property type="component" value="Unassembled WGS sequence"/>
</dbReference>
<evidence type="ECO:0000313" key="3">
    <source>
        <dbReference type="Proteomes" id="UP000037982"/>
    </source>
</evidence>
<comment type="caution">
    <text evidence="2">The sequence shown here is derived from an EMBL/GenBank/DDBJ whole genome shotgun (WGS) entry which is preliminary data.</text>
</comment>
<proteinExistence type="predicted"/>
<keyword evidence="3" id="KW-1185">Reference proteome</keyword>
<reference evidence="3" key="1">
    <citation type="submission" date="2015-07" db="EMBL/GenBank/DDBJ databases">
        <authorList>
            <person name="Ju K.-S."/>
            <person name="Doroghazi J.R."/>
            <person name="Metcalf W.W."/>
        </authorList>
    </citation>
    <scope>NUCLEOTIDE SEQUENCE [LARGE SCALE GENOMIC DNA]</scope>
    <source>
        <strain evidence="3">NRRL ISP-5002</strain>
    </source>
</reference>
<evidence type="ECO:0000313" key="2">
    <source>
        <dbReference type="EMBL" id="KPC62316.1"/>
    </source>
</evidence>
<sequence length="191" mass="20668">MNALPYERLQRADEQIEVPAGLWARIKESAAGAPSVTPVVRVPRVASRRKAYAIVLAVAAAVAAVTWGAWWLVRPGGSGPPPAAGVRAVPLTVYNSEAPCRRLRSLECALSLAKDPHVRYAARHNFAGRVWHGDVLAAHCVVPDGQLVRDEEGVTSTRWYLVTGKRGVTGWLPGVRTRNTHEVPVCSRDVA</sequence>
<keyword evidence="1" id="KW-1133">Transmembrane helix</keyword>
<name>A0A0N0XWD3_9ACTN</name>
<feature type="transmembrane region" description="Helical" evidence="1">
    <location>
        <begin position="51"/>
        <end position="73"/>
    </location>
</feature>
<protein>
    <submittedName>
        <fullName evidence="2">Uncharacterized protein</fullName>
    </submittedName>
</protein>
<keyword evidence="1" id="KW-0812">Transmembrane</keyword>
<dbReference type="PATRIC" id="fig|66876.3.peg.4615"/>
<gene>
    <name evidence="2" type="ORF">ADL29_21070</name>
</gene>